<reference evidence="2" key="1">
    <citation type="submission" date="2021-01" db="EMBL/GenBank/DDBJ databases">
        <authorList>
            <person name="Corre E."/>
            <person name="Pelletier E."/>
            <person name="Niang G."/>
            <person name="Scheremetjew M."/>
            <person name="Finn R."/>
            <person name="Kale V."/>
            <person name="Holt S."/>
            <person name="Cochrane G."/>
            <person name="Meng A."/>
            <person name="Brown T."/>
            <person name="Cohen L."/>
        </authorList>
    </citation>
    <scope>NUCLEOTIDE SEQUENCE</scope>
    <source>
        <strain evidence="2">OF101</strain>
    </source>
</reference>
<feature type="coiled-coil region" evidence="1">
    <location>
        <begin position="185"/>
        <end position="212"/>
    </location>
</feature>
<protein>
    <submittedName>
        <fullName evidence="2">Uncharacterized protein</fullName>
    </submittedName>
</protein>
<dbReference type="InterPro" id="IPR036388">
    <property type="entry name" value="WH-like_DNA-bd_sf"/>
</dbReference>
<proteinExistence type="predicted"/>
<dbReference type="Gene3D" id="1.10.10.10">
    <property type="entry name" value="Winged helix-like DNA-binding domain superfamily/Winged helix DNA-binding domain"/>
    <property type="match status" value="1"/>
</dbReference>
<dbReference type="AlphaFoldDB" id="A0A7S1LS09"/>
<dbReference type="EMBL" id="HBGE01021200">
    <property type="protein sequence ID" value="CAD9111768.1"/>
    <property type="molecule type" value="Transcribed_RNA"/>
</dbReference>
<organism evidence="2">
    <name type="scientific">Alexandrium catenella</name>
    <name type="common">Red tide dinoflagellate</name>
    <name type="synonym">Gonyaulax catenella</name>
    <dbReference type="NCBI Taxonomy" id="2925"/>
    <lineage>
        <taxon>Eukaryota</taxon>
        <taxon>Sar</taxon>
        <taxon>Alveolata</taxon>
        <taxon>Dinophyceae</taxon>
        <taxon>Gonyaulacales</taxon>
        <taxon>Pyrocystaceae</taxon>
        <taxon>Alexandrium</taxon>
    </lineage>
</organism>
<evidence type="ECO:0000313" key="2">
    <source>
        <dbReference type="EMBL" id="CAD9111768.1"/>
    </source>
</evidence>
<keyword evidence="1" id="KW-0175">Coiled coil</keyword>
<gene>
    <name evidence="2" type="ORF">ACAT0790_LOCUS12802</name>
</gene>
<sequence>MKAFCSEPRRCRQHMLVEWLAGGAGSPEAVLGNSMEPTRCGVCDNCKRAASGMETERDMIDLALPILQAMAALGGGKAEGFILDLLMGTNEKKIGWALRGRADLHGAWKAGAQPGMGVPRTRDVAKAMVQMLRQEGYLSASTESFTTGSGYNAGFQAFDITPKGKAVLQPGARPELILPIPQAVRDEETKAREKLERKLAELRSEKISLENIPAEELRRGTGPIIDGESRWVRKLDSLRKGTETQVKMAAALEALLARARDWRQAEAVKRSMAPGAIADDPMLRRIVLAAKDAVHSPDAEKVCFDAGMRFEGTGGLAALITAWREEYGITADASTEGAAGVQELLTFPANWQPRPVAGAPKLSPTVTESLDLFSQGHDLAAVAIKKAKQVVASTVENHLSTGLLNADPRVVRNLARIRSLFPNRGEVEKIQAALRKTGSDAADPKMTLGPVALELGGEEGKGQWYGKLRWFCALVQLEMPIAFEPDPSVPGAAAGQKRGISDVDAPVGLPTPQRARPLTIGFM</sequence>
<accession>A0A7S1LS09</accession>
<name>A0A7S1LS09_ALECA</name>
<evidence type="ECO:0000256" key="1">
    <source>
        <dbReference type="SAM" id="Coils"/>
    </source>
</evidence>